<dbReference type="GO" id="GO:0005576">
    <property type="term" value="C:extracellular region"/>
    <property type="evidence" value="ECO:0007669"/>
    <property type="project" value="InterPro"/>
</dbReference>
<feature type="non-terminal residue" evidence="3">
    <location>
        <position position="1"/>
    </location>
</feature>
<evidence type="ECO:0000313" key="3">
    <source>
        <dbReference type="EMBL" id="ENN76556.1"/>
    </source>
</evidence>
<evidence type="ECO:0000256" key="1">
    <source>
        <dbReference type="SAM" id="SignalP"/>
    </source>
</evidence>
<evidence type="ECO:0000259" key="2">
    <source>
        <dbReference type="PROSITE" id="PS50940"/>
    </source>
</evidence>
<proteinExistence type="predicted"/>
<dbReference type="HOGENOM" id="CLU_1827271_0_0_1"/>
<gene>
    <name evidence="5" type="primary">109538344</name>
    <name evidence="4" type="ORF">D910_08343</name>
    <name evidence="3" type="ORF">YQE_07006</name>
</gene>
<dbReference type="AlphaFoldDB" id="N6U7E7"/>
<dbReference type="EMBL" id="KB740975">
    <property type="protein sequence ID" value="ENN76556.1"/>
    <property type="molecule type" value="Genomic_DNA"/>
</dbReference>
<dbReference type="PROSITE" id="PS50940">
    <property type="entry name" value="CHIT_BIND_II"/>
    <property type="match status" value="1"/>
</dbReference>
<feature type="signal peptide" evidence="1">
    <location>
        <begin position="1"/>
        <end position="23"/>
    </location>
</feature>
<sequence>MRAVVIVFSILVALLQLYHQVDSQTTFTCVCTTEATTTEAATTAAATTAAVTTEATTTEATTTEATTTEATTTEVTTTVASVTGPSSCNNASQKWEAAACNQYYECYLALWNYYVVLNNCSSGEQYSQDSESCVTNTTCYL</sequence>
<reference evidence="6 7" key="1">
    <citation type="journal article" date="2013" name="Genome Biol.">
        <title>Draft genome of the mountain pine beetle, Dendroctonus ponderosae Hopkins, a major forest pest.</title>
        <authorList>
            <person name="Keeling C.I."/>
            <person name="Yuen M.M."/>
            <person name="Liao N.Y."/>
            <person name="Docking T.R."/>
            <person name="Chan S.K."/>
            <person name="Taylor G.A."/>
            <person name="Palmquist D.L."/>
            <person name="Jackman S.D."/>
            <person name="Nguyen A."/>
            <person name="Li M."/>
            <person name="Henderson H."/>
            <person name="Janes J.K."/>
            <person name="Zhao Y."/>
            <person name="Pandoh P."/>
            <person name="Moore R."/>
            <person name="Sperling F.A."/>
            <person name="Huber D.P."/>
            <person name="Birol I."/>
            <person name="Jones S.J."/>
            <person name="Bohlmann J."/>
        </authorList>
    </citation>
    <scope>NUCLEOTIDE SEQUENCE</scope>
</reference>
<dbReference type="InterPro" id="IPR002557">
    <property type="entry name" value="Chitin-bd_dom"/>
</dbReference>
<evidence type="ECO:0000313" key="6">
    <source>
        <dbReference type="Proteomes" id="UP000019118"/>
    </source>
</evidence>
<dbReference type="Proteomes" id="UP000030742">
    <property type="component" value="Unassembled WGS sequence"/>
</dbReference>
<feature type="domain" description="Chitin-binding type-2" evidence="2">
    <location>
        <begin position="85"/>
        <end position="141"/>
    </location>
</feature>
<dbReference type="STRING" id="77166.N6U7E7"/>
<dbReference type="GO" id="GO:0008061">
    <property type="term" value="F:chitin binding"/>
    <property type="evidence" value="ECO:0007669"/>
    <property type="project" value="InterPro"/>
</dbReference>
<dbReference type="EnsemblMetazoa" id="XM_019905547.1">
    <property type="protein sequence ID" value="XP_019761106.1"/>
    <property type="gene ID" value="LOC109538344"/>
</dbReference>
<reference evidence="5" key="2">
    <citation type="submission" date="2024-08" db="UniProtKB">
        <authorList>
            <consortium name="EnsemblMetazoa"/>
        </authorList>
    </citation>
    <scope>IDENTIFICATION</scope>
</reference>
<dbReference type="EMBL" id="KB632267">
    <property type="protein sequence ID" value="ERL91001.1"/>
    <property type="molecule type" value="Genomic_DNA"/>
</dbReference>
<name>N6U7E7_DENPD</name>
<dbReference type="KEGG" id="dpa:109538344"/>
<dbReference type="Proteomes" id="UP000019118">
    <property type="component" value="Unassembled WGS sequence"/>
</dbReference>
<evidence type="ECO:0000313" key="4">
    <source>
        <dbReference type="EMBL" id="ERL91001.1"/>
    </source>
</evidence>
<accession>N6U7E7</accession>
<dbReference type="OrthoDB" id="6783483at2759"/>
<dbReference type="OMA" id="ECYLALW"/>
<evidence type="ECO:0000313" key="7">
    <source>
        <dbReference type="Proteomes" id="UP000030742"/>
    </source>
</evidence>
<feature type="chain" id="PRO_5010971962" description="Chitin-binding type-2 domain-containing protein" evidence="1">
    <location>
        <begin position="24"/>
        <end position="141"/>
    </location>
</feature>
<organism evidence="3">
    <name type="scientific">Dendroctonus ponderosae</name>
    <name type="common">Mountain pine beetle</name>
    <dbReference type="NCBI Taxonomy" id="77166"/>
    <lineage>
        <taxon>Eukaryota</taxon>
        <taxon>Metazoa</taxon>
        <taxon>Ecdysozoa</taxon>
        <taxon>Arthropoda</taxon>
        <taxon>Hexapoda</taxon>
        <taxon>Insecta</taxon>
        <taxon>Pterygota</taxon>
        <taxon>Neoptera</taxon>
        <taxon>Endopterygota</taxon>
        <taxon>Coleoptera</taxon>
        <taxon>Polyphaga</taxon>
        <taxon>Cucujiformia</taxon>
        <taxon>Curculionidae</taxon>
        <taxon>Scolytinae</taxon>
        <taxon>Dendroctonus</taxon>
    </lineage>
</organism>
<keyword evidence="1" id="KW-0732">Signal</keyword>
<keyword evidence="6" id="KW-1185">Reference proteome</keyword>
<evidence type="ECO:0000313" key="5">
    <source>
        <dbReference type="EnsemblMetazoa" id="XP_019761106.1"/>
    </source>
</evidence>
<protein>
    <recommendedName>
        <fullName evidence="2">Chitin-binding type-2 domain-containing protein</fullName>
    </recommendedName>
</protein>